<organism evidence="9">
    <name type="scientific">Papilio xuthus</name>
    <name type="common">Asian swallowtail butterfly</name>
    <dbReference type="NCBI Taxonomy" id="66420"/>
    <lineage>
        <taxon>Eukaryota</taxon>
        <taxon>Metazoa</taxon>
        <taxon>Ecdysozoa</taxon>
        <taxon>Arthropoda</taxon>
        <taxon>Hexapoda</taxon>
        <taxon>Insecta</taxon>
        <taxon>Pterygota</taxon>
        <taxon>Neoptera</taxon>
        <taxon>Endopterygota</taxon>
        <taxon>Lepidoptera</taxon>
        <taxon>Glossata</taxon>
        <taxon>Ditrysia</taxon>
        <taxon>Papilionoidea</taxon>
        <taxon>Papilionidae</taxon>
        <taxon>Papilioninae</taxon>
        <taxon>Papilio</taxon>
    </lineage>
</organism>
<dbReference type="GO" id="GO:0046872">
    <property type="term" value="F:metal ion binding"/>
    <property type="evidence" value="ECO:0007669"/>
    <property type="project" value="UniProtKB-KW"/>
</dbReference>
<evidence type="ECO:0000256" key="2">
    <source>
        <dbReference type="ARBA" id="ARBA00004123"/>
    </source>
</evidence>
<keyword evidence="4" id="KW-0540">Nuclease</keyword>
<evidence type="ECO:0000256" key="7">
    <source>
        <dbReference type="ARBA" id="ARBA00023242"/>
    </source>
</evidence>
<dbReference type="InterPro" id="IPR045249">
    <property type="entry name" value="HARBI1-like"/>
</dbReference>
<keyword evidence="5" id="KW-0479">Metal-binding</keyword>
<name>A0AAJ6ZKS5_PAPXU</name>
<evidence type="ECO:0000313" key="9">
    <source>
        <dbReference type="RefSeq" id="XP_013174714.1"/>
    </source>
</evidence>
<dbReference type="PANTHER" id="PTHR22930">
    <property type="match status" value="1"/>
</dbReference>
<dbReference type="GO" id="GO:0005634">
    <property type="term" value="C:nucleus"/>
    <property type="evidence" value="ECO:0007669"/>
    <property type="project" value="UniProtKB-SubCell"/>
</dbReference>
<gene>
    <name evidence="9" type="primary">LOC106123115</name>
</gene>
<accession>A0AAJ6ZKS5</accession>
<evidence type="ECO:0000256" key="6">
    <source>
        <dbReference type="ARBA" id="ARBA00022801"/>
    </source>
</evidence>
<evidence type="ECO:0000259" key="8">
    <source>
        <dbReference type="Pfam" id="PF13359"/>
    </source>
</evidence>
<dbReference type="GO" id="GO:0004518">
    <property type="term" value="F:nuclease activity"/>
    <property type="evidence" value="ECO:0007669"/>
    <property type="project" value="UniProtKB-KW"/>
</dbReference>
<comment type="similarity">
    <text evidence="3">Belongs to the HARBI1 family.</text>
</comment>
<evidence type="ECO:0000256" key="1">
    <source>
        <dbReference type="ARBA" id="ARBA00001968"/>
    </source>
</evidence>
<dbReference type="RefSeq" id="XP_013174714.1">
    <property type="nucleotide sequence ID" value="XM_013319260.1"/>
</dbReference>
<evidence type="ECO:0000256" key="3">
    <source>
        <dbReference type="ARBA" id="ARBA00006958"/>
    </source>
</evidence>
<reference evidence="9" key="1">
    <citation type="submission" date="2025-08" db="UniProtKB">
        <authorList>
            <consortium name="RefSeq"/>
        </authorList>
    </citation>
    <scope>IDENTIFICATION</scope>
</reference>
<dbReference type="GeneID" id="106123115"/>
<dbReference type="Pfam" id="PF13359">
    <property type="entry name" value="DDE_Tnp_4"/>
    <property type="match status" value="1"/>
</dbReference>
<sequence length="408" mass="47667">MPLSKLSILCFESSLYLREDILNIRVGVQQVNKNRHLKSEFHELYQNYRRHPDKFYEYTRMSVETFDYILRHLDSRITQQIRSKRVVTNPEKLFLTLRFLAHGLSFKSLSHSYYLGRSTVGKIIYQTLHVIWITLRRFHMPCLTENDFKKKADDYLMKWQFPNCIGAIGTKNFRIMKSENIRSKNKNSNKYCSLVLQAISDADYKFIAVEIVGKESKRYRNPFHFSASKFKKLLENQQFNVPPGQKLPGCDLTLPHVLLGNAGYPLKTYLLRPYPSLKADNGKKTFNGRLLRARGTIDFAFGILTDKWRIFLKSLETNTNHAAQIIKVACLLHNIVRDKDGDNDRDFVEFSNLLSNVKIDKVKKSKRNSRASFQAIAVRERYKDYFVNNPIPPCQQLCSHGVGNFMWT</sequence>
<proteinExistence type="inferred from homology"/>
<feature type="domain" description="DDE Tnp4" evidence="8">
    <location>
        <begin position="187"/>
        <end position="334"/>
    </location>
</feature>
<dbReference type="InterPro" id="IPR027806">
    <property type="entry name" value="HARBI1_dom"/>
</dbReference>
<keyword evidence="7" id="KW-0539">Nucleus</keyword>
<dbReference type="AlphaFoldDB" id="A0AAJ6ZKS5"/>
<dbReference type="Proteomes" id="UP000694872">
    <property type="component" value="Unplaced"/>
</dbReference>
<dbReference type="GO" id="GO:0016787">
    <property type="term" value="F:hydrolase activity"/>
    <property type="evidence" value="ECO:0007669"/>
    <property type="project" value="UniProtKB-KW"/>
</dbReference>
<protein>
    <submittedName>
        <fullName evidence="9">Uncharacterized protein LOC106123115 isoform X1</fullName>
    </submittedName>
</protein>
<dbReference type="PANTHER" id="PTHR22930:SF269">
    <property type="entry name" value="NUCLEASE HARBI1-LIKE PROTEIN"/>
    <property type="match status" value="1"/>
</dbReference>
<keyword evidence="6" id="KW-0378">Hydrolase</keyword>
<dbReference type="KEGG" id="pxu:106123115"/>
<comment type="subcellular location">
    <subcellularLocation>
        <location evidence="2">Nucleus</location>
    </subcellularLocation>
</comment>
<evidence type="ECO:0000256" key="4">
    <source>
        <dbReference type="ARBA" id="ARBA00022722"/>
    </source>
</evidence>
<comment type="cofactor">
    <cofactor evidence="1">
        <name>a divalent metal cation</name>
        <dbReference type="ChEBI" id="CHEBI:60240"/>
    </cofactor>
</comment>
<evidence type="ECO:0000256" key="5">
    <source>
        <dbReference type="ARBA" id="ARBA00022723"/>
    </source>
</evidence>